<dbReference type="SUPFAM" id="SSF51556">
    <property type="entry name" value="Metallo-dependent hydrolases"/>
    <property type="match status" value="1"/>
</dbReference>
<dbReference type="Pfam" id="PF04909">
    <property type="entry name" value="Amidohydro_2"/>
    <property type="match status" value="1"/>
</dbReference>
<dbReference type="InterPro" id="IPR032466">
    <property type="entry name" value="Metal_Hydrolase"/>
</dbReference>
<feature type="domain" description="Amidohydrolase-related" evidence="2">
    <location>
        <begin position="148"/>
        <end position="301"/>
    </location>
</feature>
<dbReference type="Proteomes" id="UP000667650">
    <property type="component" value="Unassembled WGS sequence"/>
</dbReference>
<evidence type="ECO:0000313" key="4">
    <source>
        <dbReference type="Proteomes" id="UP000667650"/>
    </source>
</evidence>
<dbReference type="RefSeq" id="WP_166521863.1">
    <property type="nucleotide sequence ID" value="NZ_JAAABI010000001.1"/>
</dbReference>
<protein>
    <submittedName>
        <fullName evidence="3">Amidohydrolase family protein</fullName>
    </submittedName>
</protein>
<accession>A0A964T8Z5</accession>
<dbReference type="GO" id="GO:0016787">
    <property type="term" value="F:hydrolase activity"/>
    <property type="evidence" value="ECO:0007669"/>
    <property type="project" value="InterPro"/>
</dbReference>
<dbReference type="GO" id="GO:0016831">
    <property type="term" value="F:carboxy-lyase activity"/>
    <property type="evidence" value="ECO:0007669"/>
    <property type="project" value="InterPro"/>
</dbReference>
<comment type="caution">
    <text evidence="3">The sequence shown here is derived from an EMBL/GenBank/DDBJ whole genome shotgun (WGS) entry which is preliminary data.</text>
</comment>
<keyword evidence="1" id="KW-0456">Lyase</keyword>
<dbReference type="InterPro" id="IPR032465">
    <property type="entry name" value="ACMSD"/>
</dbReference>
<organism evidence="3 4">
    <name type="scientific">Flagellimonas ochracea</name>
    <dbReference type="NCBI Taxonomy" id="2696472"/>
    <lineage>
        <taxon>Bacteria</taxon>
        <taxon>Pseudomonadati</taxon>
        <taxon>Bacteroidota</taxon>
        <taxon>Flavobacteriia</taxon>
        <taxon>Flavobacteriales</taxon>
        <taxon>Flavobacteriaceae</taxon>
        <taxon>Flagellimonas</taxon>
    </lineage>
</organism>
<sequence length="312" mass="34675">MRKLLPILFLTISVVVYSQGAKKPIIDIHLHGYSSIPPNVQASWAGESYAQELTSPQNSERHLQMVTEEMEKNNIKLGVISSTSLEALKKWKTNAPELILTGIQTDELGRPILSPDSLKILFEKGEVDILGELGLQYFGLSPDVPTMAPYYKIAEENGIPVCLHTGLGPPGGPHSFAPKFRTTLGKPTLFEPVLVKHPNLKAFLAHAGYPYIQETIAMMYVYPKLYTDIGVLTWALPIEAFYSTLKQLMDAGFGKRIMFGSDQMMWPGAISIAVKTVKEAPFLTESEKRDILYNNAARFLELSPEVISSHQK</sequence>
<evidence type="ECO:0000259" key="2">
    <source>
        <dbReference type="Pfam" id="PF04909"/>
    </source>
</evidence>
<gene>
    <name evidence="3" type="ORF">GTQ34_00825</name>
</gene>
<dbReference type="PANTHER" id="PTHR21240">
    <property type="entry name" value="2-AMINO-3-CARBOXYLMUCONATE-6-SEMIALDEHYDE DECARBOXYLASE"/>
    <property type="match status" value="1"/>
</dbReference>
<dbReference type="InterPro" id="IPR006680">
    <property type="entry name" value="Amidohydro-rel"/>
</dbReference>
<name>A0A964T8Z5_9FLAO</name>
<keyword evidence="4" id="KW-1185">Reference proteome</keyword>
<dbReference type="AlphaFoldDB" id="A0A964T8Z5"/>
<evidence type="ECO:0000256" key="1">
    <source>
        <dbReference type="ARBA" id="ARBA00023239"/>
    </source>
</evidence>
<reference evidence="3" key="1">
    <citation type="submission" date="2020-01" db="EMBL/GenBank/DDBJ databases">
        <title>Muricauda ochracea sp. nov., isolated from a tidal flat of Garorim bay in Korea.</title>
        <authorList>
            <person name="Kim D."/>
            <person name="Yoo Y."/>
            <person name="Kim J.-J."/>
        </authorList>
    </citation>
    <scope>NUCLEOTIDE SEQUENCE</scope>
    <source>
        <strain evidence="3">JGD-17</strain>
    </source>
</reference>
<dbReference type="EMBL" id="JAAABI010000001">
    <property type="protein sequence ID" value="NAY90447.1"/>
    <property type="molecule type" value="Genomic_DNA"/>
</dbReference>
<proteinExistence type="predicted"/>
<evidence type="ECO:0000313" key="3">
    <source>
        <dbReference type="EMBL" id="NAY90447.1"/>
    </source>
</evidence>
<dbReference type="Gene3D" id="3.20.20.140">
    <property type="entry name" value="Metal-dependent hydrolases"/>
    <property type="match status" value="1"/>
</dbReference>